<dbReference type="Pfam" id="PF01565">
    <property type="entry name" value="FAD_binding_4"/>
    <property type="match status" value="1"/>
</dbReference>
<evidence type="ECO:0000256" key="8">
    <source>
        <dbReference type="SAM" id="SignalP"/>
    </source>
</evidence>
<sequence length="237" mass="26071">MASVSSLSSILLLQCLIFICAATPTSPASTPENFIQCVSKNSELSVPVTTTLFTPNNSSFNSILDSTATNLRFLKPSLPKPEFIFTPLHDSQVQAAVICLRKLGLQLRLRSGGHDFEGVSYTSESQAPFVIIDLVNLRRIEVNIEDTSAWVQAGATNGELYYRISQKAEYILSQLEFARPWRRLVLGIRGGGGEALESFFGGRLNLFPSPEKVTVFRITKTLEQGAKKISKSGNKLR</sequence>
<dbReference type="EMBL" id="JAATIP010000083">
    <property type="protein sequence ID" value="KAF4377007.1"/>
    <property type="molecule type" value="Genomic_DNA"/>
</dbReference>
<comment type="caution">
    <text evidence="10">The sequence shown here is derived from an EMBL/GenBank/DDBJ whole genome shotgun (WGS) entry which is preliminary data.</text>
</comment>
<keyword evidence="3" id="KW-0285">Flavoprotein</keyword>
<dbReference type="AlphaFoldDB" id="A0A7J6G2F8"/>
<dbReference type="PROSITE" id="PS51387">
    <property type="entry name" value="FAD_PCMH"/>
    <property type="match status" value="1"/>
</dbReference>
<dbReference type="GO" id="GO:1901696">
    <property type="term" value="P:cannabinoid biosynthetic process"/>
    <property type="evidence" value="ECO:0007669"/>
    <property type="project" value="UniProtKB-ARBA"/>
</dbReference>
<dbReference type="InterPro" id="IPR016166">
    <property type="entry name" value="FAD-bd_PCMH"/>
</dbReference>
<reference evidence="10 11" key="1">
    <citation type="journal article" date="2020" name="bioRxiv">
        <title>Sequence and annotation of 42 cannabis genomes reveals extensive copy number variation in cannabinoid synthesis and pathogen resistance genes.</title>
        <authorList>
            <person name="Mckernan K.J."/>
            <person name="Helbert Y."/>
            <person name="Kane L.T."/>
            <person name="Ebling H."/>
            <person name="Zhang L."/>
            <person name="Liu B."/>
            <person name="Eaton Z."/>
            <person name="Mclaughlin S."/>
            <person name="Kingan S."/>
            <person name="Baybayan P."/>
            <person name="Concepcion G."/>
            <person name="Jordan M."/>
            <person name="Riva A."/>
            <person name="Barbazuk W."/>
            <person name="Harkins T."/>
        </authorList>
    </citation>
    <scope>NUCLEOTIDE SEQUENCE [LARGE SCALE GENOMIC DNA]</scope>
    <source>
        <strain evidence="11">cv. Jamaican Lion 4</strain>
        <tissue evidence="10">Leaf</tissue>
    </source>
</reference>
<dbReference type="Gene3D" id="3.30.43.10">
    <property type="entry name" value="Uridine Diphospho-n-acetylenolpyruvylglucosamine Reductase, domain 2"/>
    <property type="match status" value="1"/>
</dbReference>
<keyword evidence="4 8" id="KW-0732">Signal</keyword>
<evidence type="ECO:0000259" key="9">
    <source>
        <dbReference type="PROSITE" id="PS51387"/>
    </source>
</evidence>
<keyword evidence="7" id="KW-0325">Glycoprotein</keyword>
<evidence type="ECO:0000256" key="6">
    <source>
        <dbReference type="ARBA" id="ARBA00023157"/>
    </source>
</evidence>
<dbReference type="PANTHER" id="PTHR32448">
    <property type="entry name" value="OS08G0158400 PROTEIN"/>
    <property type="match status" value="1"/>
</dbReference>
<dbReference type="FunFam" id="3.30.43.10:FF:000004">
    <property type="entry name" value="Berberine bridge enzyme-like 15"/>
    <property type="match status" value="1"/>
</dbReference>
<dbReference type="InterPro" id="IPR006094">
    <property type="entry name" value="Oxid_FAD_bind_N"/>
</dbReference>
<dbReference type="InterPro" id="IPR016167">
    <property type="entry name" value="FAD-bd_PCMH_sub1"/>
</dbReference>
<dbReference type="InterPro" id="IPR036318">
    <property type="entry name" value="FAD-bd_PCMH-like_sf"/>
</dbReference>
<accession>A0A7J6G2F8</accession>
<evidence type="ECO:0000256" key="2">
    <source>
        <dbReference type="ARBA" id="ARBA00005466"/>
    </source>
</evidence>
<keyword evidence="6" id="KW-1015">Disulfide bond</keyword>
<gene>
    <name evidence="10" type="ORF">F8388_022723</name>
</gene>
<dbReference type="GO" id="GO:0071949">
    <property type="term" value="F:FAD binding"/>
    <property type="evidence" value="ECO:0007669"/>
    <property type="project" value="InterPro"/>
</dbReference>
<feature type="domain" description="FAD-binding PCMH-type" evidence="9">
    <location>
        <begin position="77"/>
        <end position="237"/>
    </location>
</feature>
<evidence type="ECO:0000313" key="11">
    <source>
        <dbReference type="Proteomes" id="UP000525078"/>
    </source>
</evidence>
<evidence type="ECO:0000256" key="5">
    <source>
        <dbReference type="ARBA" id="ARBA00022827"/>
    </source>
</evidence>
<evidence type="ECO:0000256" key="3">
    <source>
        <dbReference type="ARBA" id="ARBA00022630"/>
    </source>
</evidence>
<name>A0A7J6G2F8_CANSA</name>
<proteinExistence type="inferred from homology"/>
<dbReference type="Proteomes" id="UP000525078">
    <property type="component" value="Unassembled WGS sequence"/>
</dbReference>
<evidence type="ECO:0000256" key="7">
    <source>
        <dbReference type="ARBA" id="ARBA00023180"/>
    </source>
</evidence>
<evidence type="ECO:0000313" key="10">
    <source>
        <dbReference type="EMBL" id="KAF4377007.1"/>
    </source>
</evidence>
<dbReference type="SUPFAM" id="SSF56176">
    <property type="entry name" value="FAD-binding/transporter-associated domain-like"/>
    <property type="match status" value="1"/>
</dbReference>
<comment type="cofactor">
    <cofactor evidence="1">
        <name>FAD</name>
        <dbReference type="ChEBI" id="CHEBI:57692"/>
    </cofactor>
</comment>
<feature type="signal peptide" evidence="8">
    <location>
        <begin position="1"/>
        <end position="22"/>
    </location>
</feature>
<evidence type="ECO:0000256" key="4">
    <source>
        <dbReference type="ARBA" id="ARBA00022729"/>
    </source>
</evidence>
<organism evidence="10 11">
    <name type="scientific">Cannabis sativa</name>
    <name type="common">Hemp</name>
    <name type="synonym">Marijuana</name>
    <dbReference type="NCBI Taxonomy" id="3483"/>
    <lineage>
        <taxon>Eukaryota</taxon>
        <taxon>Viridiplantae</taxon>
        <taxon>Streptophyta</taxon>
        <taxon>Embryophyta</taxon>
        <taxon>Tracheophyta</taxon>
        <taxon>Spermatophyta</taxon>
        <taxon>Magnoliopsida</taxon>
        <taxon>eudicotyledons</taxon>
        <taxon>Gunneridae</taxon>
        <taxon>Pentapetalae</taxon>
        <taxon>rosids</taxon>
        <taxon>fabids</taxon>
        <taxon>Rosales</taxon>
        <taxon>Cannabaceae</taxon>
        <taxon>Cannabis</taxon>
    </lineage>
</organism>
<keyword evidence="5" id="KW-0274">FAD</keyword>
<comment type="similarity">
    <text evidence="2">Belongs to the oxygen-dependent FAD-linked oxidoreductase family.</text>
</comment>
<protein>
    <recommendedName>
        <fullName evidence="9">FAD-binding PCMH-type domain-containing protein</fullName>
    </recommendedName>
</protein>
<feature type="chain" id="PRO_5029833386" description="FAD-binding PCMH-type domain-containing protein" evidence="8">
    <location>
        <begin position="23"/>
        <end position="237"/>
    </location>
</feature>
<evidence type="ECO:0000256" key="1">
    <source>
        <dbReference type="ARBA" id="ARBA00001974"/>
    </source>
</evidence>